<dbReference type="PANTHER" id="PTHR11404">
    <property type="entry name" value="SUPEROXIDE DISMUTASE 2"/>
    <property type="match status" value="1"/>
</dbReference>
<name>A0A419EWM9_9BACT</name>
<comment type="caution">
    <text evidence="6">The sequence shown here is derived from an EMBL/GenBank/DDBJ whole genome shotgun (WGS) entry which is preliminary data.</text>
</comment>
<dbReference type="EC" id="1.15.1.1" evidence="2"/>
<dbReference type="PANTHER" id="PTHR11404:SF6">
    <property type="entry name" value="SUPEROXIDE DISMUTASE [MN], MITOCHONDRIAL"/>
    <property type="match status" value="1"/>
</dbReference>
<sequence length="256" mass="28988">MLYADFSNTMFMSKEVAMETNKGGRFLSRRSFLGFSAASALAIITAFPEISCAETRETGLREEDTMAYEAKDFSKLLGMEGFSDTLLNNHFTLYKGYVTNTNKALETLDAMLKGDKMGYEYGEVKRRLGWEFNGMRLHELYFGNMGGKAALDKNGKLGKKLAADFGSYEAWEKDFKAVGAMRGIGWVALYQDTTNGKLINFWINEHDVGHPSGCAPILIMDVFEHAFMTDYQLKRADYIAAFFKNINWAEVEKRMK</sequence>
<proteinExistence type="inferred from homology"/>
<organism evidence="6 7">
    <name type="scientific">Candidatus Abyssobacteria bacterium SURF_17</name>
    <dbReference type="NCBI Taxonomy" id="2093361"/>
    <lineage>
        <taxon>Bacteria</taxon>
        <taxon>Pseudomonadati</taxon>
        <taxon>Candidatus Hydrogenedentota</taxon>
        <taxon>Candidatus Abyssobacteria</taxon>
    </lineage>
</organism>
<dbReference type="GO" id="GO:0046872">
    <property type="term" value="F:metal ion binding"/>
    <property type="evidence" value="ECO:0007669"/>
    <property type="project" value="UniProtKB-KW"/>
</dbReference>
<feature type="domain" description="Manganese/iron superoxide dismutase C-terminal" evidence="5">
    <location>
        <begin position="154"/>
        <end position="254"/>
    </location>
</feature>
<gene>
    <name evidence="6" type="ORF">C4532_11755</name>
</gene>
<dbReference type="InterPro" id="IPR019832">
    <property type="entry name" value="Mn/Fe_SOD_C"/>
</dbReference>
<evidence type="ECO:0000313" key="7">
    <source>
        <dbReference type="Proteomes" id="UP000285961"/>
    </source>
</evidence>
<evidence type="ECO:0000256" key="3">
    <source>
        <dbReference type="ARBA" id="ARBA00022723"/>
    </source>
</evidence>
<reference evidence="6 7" key="1">
    <citation type="journal article" date="2017" name="ISME J.">
        <title>Energy and carbon metabolisms in a deep terrestrial subsurface fluid microbial community.</title>
        <authorList>
            <person name="Momper L."/>
            <person name="Jungbluth S.P."/>
            <person name="Lee M.D."/>
            <person name="Amend J.P."/>
        </authorList>
    </citation>
    <scope>NUCLEOTIDE SEQUENCE [LARGE SCALE GENOMIC DNA]</scope>
    <source>
        <strain evidence="6">SURF_17</strain>
    </source>
</reference>
<evidence type="ECO:0000256" key="1">
    <source>
        <dbReference type="ARBA" id="ARBA00008714"/>
    </source>
</evidence>
<dbReference type="Proteomes" id="UP000285961">
    <property type="component" value="Unassembled WGS sequence"/>
</dbReference>
<dbReference type="InterPro" id="IPR036314">
    <property type="entry name" value="SOD_C_sf"/>
</dbReference>
<dbReference type="EMBL" id="QZKI01000087">
    <property type="protein sequence ID" value="RJP69021.1"/>
    <property type="molecule type" value="Genomic_DNA"/>
</dbReference>
<keyword evidence="3" id="KW-0479">Metal-binding</keyword>
<protein>
    <recommendedName>
        <fullName evidence="2">superoxide dismutase</fullName>
        <ecNumber evidence="2">1.15.1.1</ecNumber>
    </recommendedName>
</protein>
<dbReference type="SUPFAM" id="SSF46609">
    <property type="entry name" value="Fe,Mn superoxide dismutase (SOD), N-terminal domain"/>
    <property type="match status" value="1"/>
</dbReference>
<dbReference type="GO" id="GO:0004784">
    <property type="term" value="F:superoxide dismutase activity"/>
    <property type="evidence" value="ECO:0007669"/>
    <property type="project" value="UniProtKB-EC"/>
</dbReference>
<dbReference type="InterPro" id="IPR050265">
    <property type="entry name" value="Fe/Mn_Superoxide_Dismutase"/>
</dbReference>
<evidence type="ECO:0000313" key="6">
    <source>
        <dbReference type="EMBL" id="RJP69021.1"/>
    </source>
</evidence>
<dbReference type="InterPro" id="IPR036324">
    <property type="entry name" value="Mn/Fe_SOD_N_sf"/>
</dbReference>
<accession>A0A419EWM9</accession>
<dbReference type="Gene3D" id="3.55.40.20">
    <property type="entry name" value="Iron/manganese superoxide dismutase, C-terminal domain"/>
    <property type="match status" value="1"/>
</dbReference>
<evidence type="ECO:0000259" key="5">
    <source>
        <dbReference type="Pfam" id="PF02777"/>
    </source>
</evidence>
<dbReference type="Pfam" id="PF02777">
    <property type="entry name" value="Sod_Fe_C"/>
    <property type="match status" value="1"/>
</dbReference>
<dbReference type="NCBIfam" id="TIGR01409">
    <property type="entry name" value="TAT_signal_seq"/>
    <property type="match status" value="1"/>
</dbReference>
<keyword evidence="4" id="KW-0560">Oxidoreductase</keyword>
<evidence type="ECO:0000256" key="2">
    <source>
        <dbReference type="ARBA" id="ARBA00012682"/>
    </source>
</evidence>
<dbReference type="AlphaFoldDB" id="A0A419EWM9"/>
<dbReference type="SUPFAM" id="SSF54719">
    <property type="entry name" value="Fe,Mn superoxide dismutase (SOD), C-terminal domain"/>
    <property type="match status" value="1"/>
</dbReference>
<dbReference type="InterPro" id="IPR019546">
    <property type="entry name" value="TAT_signal_bac_arc"/>
</dbReference>
<comment type="similarity">
    <text evidence="1">Belongs to the iron/manganese superoxide dismutase family.</text>
</comment>
<evidence type="ECO:0000256" key="4">
    <source>
        <dbReference type="ARBA" id="ARBA00023002"/>
    </source>
</evidence>